<dbReference type="InterPro" id="IPR050130">
    <property type="entry name" value="ClpA_ClpB"/>
</dbReference>
<dbReference type="GO" id="GO:0005737">
    <property type="term" value="C:cytoplasm"/>
    <property type="evidence" value="ECO:0007669"/>
    <property type="project" value="TreeGrafter"/>
</dbReference>
<proteinExistence type="predicted"/>
<dbReference type="PANTHER" id="PTHR11638:SF18">
    <property type="entry name" value="HEAT SHOCK PROTEIN 104"/>
    <property type="match status" value="1"/>
</dbReference>
<sequence>FVNRIDEVVVFHPLGESQIKSIARIQLANLDRRLADNNLQLELSEEALDQLAEVGFDPVYGARPLKRAIQRSIENPLAEAILSGRFKPGDTINVVVNDGDLSFA</sequence>
<dbReference type="EnsemblMetazoa" id="CapteT126914">
    <property type="protein sequence ID" value="CapteP126914"/>
    <property type="gene ID" value="CapteG126914"/>
</dbReference>
<evidence type="ECO:0000256" key="1">
    <source>
        <dbReference type="ARBA" id="ARBA00022741"/>
    </source>
</evidence>
<dbReference type="HOGENOM" id="CLU_150764_0_0_1"/>
<evidence type="ECO:0000256" key="2">
    <source>
        <dbReference type="ARBA" id="ARBA00022840"/>
    </source>
</evidence>
<dbReference type="Proteomes" id="UP000014760">
    <property type="component" value="Unassembled WGS sequence"/>
</dbReference>
<dbReference type="Gene3D" id="1.10.8.60">
    <property type="match status" value="1"/>
</dbReference>
<dbReference type="GO" id="GO:0034605">
    <property type="term" value="P:cellular response to heat"/>
    <property type="evidence" value="ECO:0007669"/>
    <property type="project" value="TreeGrafter"/>
</dbReference>
<keyword evidence="2" id="KW-0067">ATP-binding</keyword>
<organism evidence="4 5">
    <name type="scientific">Capitella teleta</name>
    <name type="common">Polychaete worm</name>
    <dbReference type="NCBI Taxonomy" id="283909"/>
    <lineage>
        <taxon>Eukaryota</taxon>
        <taxon>Metazoa</taxon>
        <taxon>Spiralia</taxon>
        <taxon>Lophotrochozoa</taxon>
        <taxon>Annelida</taxon>
        <taxon>Polychaeta</taxon>
        <taxon>Sedentaria</taxon>
        <taxon>Scolecida</taxon>
        <taxon>Capitellidae</taxon>
        <taxon>Capitella</taxon>
    </lineage>
</organism>
<dbReference type="OMA" id="EIVIFHT"/>
<dbReference type="Pfam" id="PF10431">
    <property type="entry name" value="ClpB_D2-small"/>
    <property type="match status" value="1"/>
</dbReference>
<name>X1YZB2_CAPTE</name>
<dbReference type="InterPro" id="IPR027417">
    <property type="entry name" value="P-loop_NTPase"/>
</dbReference>
<reference evidence="5" key="2">
    <citation type="journal article" date="2013" name="Nature">
        <title>Insights into bilaterian evolution from three spiralian genomes.</title>
        <authorList>
            <person name="Simakov O."/>
            <person name="Marletaz F."/>
            <person name="Cho S.J."/>
            <person name="Edsinger-Gonzales E."/>
            <person name="Havlak P."/>
            <person name="Hellsten U."/>
            <person name="Kuo D.H."/>
            <person name="Larsson T."/>
            <person name="Lv J."/>
            <person name="Arendt D."/>
            <person name="Savage R."/>
            <person name="Osoegawa K."/>
            <person name="de Jong P."/>
            <person name="Grimwood J."/>
            <person name="Chapman J.A."/>
            <person name="Shapiro H."/>
            <person name="Aerts A."/>
            <person name="Otillar R.P."/>
            <person name="Terry A.Y."/>
            <person name="Boore J.L."/>
            <person name="Grigoriev I.V."/>
            <person name="Lindberg D.R."/>
            <person name="Seaver E.C."/>
            <person name="Weisblat D.A."/>
            <person name="Putnam N.H."/>
            <person name="Rokhsar D.S."/>
        </authorList>
    </citation>
    <scope>NUCLEOTIDE SEQUENCE</scope>
    <source>
        <strain evidence="5">I ESC-2004</strain>
    </source>
</reference>
<reference evidence="4" key="3">
    <citation type="submission" date="2015-06" db="UniProtKB">
        <authorList>
            <consortium name="EnsemblMetazoa"/>
        </authorList>
    </citation>
    <scope>IDENTIFICATION</scope>
</reference>
<dbReference type="PANTHER" id="PTHR11638">
    <property type="entry name" value="ATP-DEPENDENT CLP PROTEASE"/>
    <property type="match status" value="1"/>
</dbReference>
<dbReference type="InterPro" id="IPR019489">
    <property type="entry name" value="Clp_ATPase_C"/>
</dbReference>
<keyword evidence="5" id="KW-1185">Reference proteome</keyword>
<dbReference type="SUPFAM" id="SSF52540">
    <property type="entry name" value="P-loop containing nucleoside triphosphate hydrolases"/>
    <property type="match status" value="1"/>
</dbReference>
<evidence type="ECO:0000313" key="4">
    <source>
        <dbReference type="EnsemblMetazoa" id="CapteP126914"/>
    </source>
</evidence>
<keyword evidence="1" id="KW-0547">Nucleotide-binding</keyword>
<dbReference type="SMART" id="SM01086">
    <property type="entry name" value="ClpB_D2-small"/>
    <property type="match status" value="1"/>
</dbReference>
<accession>X1YZB2</accession>
<protein>
    <recommendedName>
        <fullName evidence="3">Clp ATPase C-terminal domain-containing protein</fullName>
    </recommendedName>
</protein>
<evidence type="ECO:0000313" key="5">
    <source>
        <dbReference type="Proteomes" id="UP000014760"/>
    </source>
</evidence>
<dbReference type="FunFam" id="1.10.8.60:FF:000017">
    <property type="entry name" value="ATP-dependent chaperone ClpB"/>
    <property type="match status" value="1"/>
</dbReference>
<dbReference type="GO" id="GO:0016887">
    <property type="term" value="F:ATP hydrolysis activity"/>
    <property type="evidence" value="ECO:0007669"/>
    <property type="project" value="TreeGrafter"/>
</dbReference>
<evidence type="ECO:0000259" key="3">
    <source>
        <dbReference type="SMART" id="SM01086"/>
    </source>
</evidence>
<dbReference type="GO" id="GO:0005524">
    <property type="term" value="F:ATP binding"/>
    <property type="evidence" value="ECO:0007669"/>
    <property type="project" value="UniProtKB-KW"/>
</dbReference>
<feature type="domain" description="Clp ATPase C-terminal" evidence="3">
    <location>
        <begin position="14"/>
        <end position="103"/>
    </location>
</feature>
<dbReference type="EMBL" id="AMQN01045339">
    <property type="status" value="NOT_ANNOTATED_CDS"/>
    <property type="molecule type" value="Genomic_DNA"/>
</dbReference>
<reference evidence="5" key="1">
    <citation type="submission" date="2012-12" db="EMBL/GenBank/DDBJ databases">
        <authorList>
            <person name="Hellsten U."/>
            <person name="Grimwood J."/>
            <person name="Chapman J.A."/>
            <person name="Shapiro H."/>
            <person name="Aerts A."/>
            <person name="Otillar R.P."/>
            <person name="Terry A.Y."/>
            <person name="Boore J.L."/>
            <person name="Simakov O."/>
            <person name="Marletaz F."/>
            <person name="Cho S.-J."/>
            <person name="Edsinger-Gonzales E."/>
            <person name="Havlak P."/>
            <person name="Kuo D.-H."/>
            <person name="Larsson T."/>
            <person name="Lv J."/>
            <person name="Arendt D."/>
            <person name="Savage R."/>
            <person name="Osoegawa K."/>
            <person name="de Jong P."/>
            <person name="Lindberg D.R."/>
            <person name="Seaver E.C."/>
            <person name="Weisblat D.A."/>
            <person name="Putnam N.H."/>
            <person name="Grigoriev I.V."/>
            <person name="Rokhsar D.S."/>
        </authorList>
    </citation>
    <scope>NUCLEOTIDE SEQUENCE</scope>
    <source>
        <strain evidence="5">I ESC-2004</strain>
    </source>
</reference>
<dbReference type="AlphaFoldDB" id="X1YZB2"/>